<evidence type="ECO:0000256" key="1">
    <source>
        <dbReference type="SAM" id="MobiDB-lite"/>
    </source>
</evidence>
<feature type="region of interest" description="Disordered" evidence="1">
    <location>
        <begin position="207"/>
        <end position="241"/>
    </location>
</feature>
<dbReference type="EMBL" id="BMAW01126236">
    <property type="protein sequence ID" value="GFU15848.1"/>
    <property type="molecule type" value="Genomic_DNA"/>
</dbReference>
<sequence>MFLLILAYLFHYWWYKKNKKLSTEYFPIPPSRRLAENDHYSNNSEPFSIPSSLPSEMESHAEVSVILNLAEMDTLPLIKLLPYNGFKLTPSDENQTSENISNLFSEGDFIRNYLIYTSTTHQSRCELQKATFSQLSPSSRAKTHSLGKRNPADFSISYSSTQKCPKFPQHFPLSGPNSKEQETNQQISFEMSTSIGSKCKQQETSFTHQFPGTRAKSLSKGIRNPADFSSSQSSASEHPKFLQHLRSPLLASRSKEERHRHISANTLRSKEISLNFSFFPSNRHFLRRILKLSNRSQQLKNLS</sequence>
<dbReference type="Proteomes" id="UP000887013">
    <property type="component" value="Unassembled WGS sequence"/>
</dbReference>
<evidence type="ECO:0000313" key="3">
    <source>
        <dbReference type="Proteomes" id="UP000887013"/>
    </source>
</evidence>
<reference evidence="2" key="1">
    <citation type="submission" date="2020-08" db="EMBL/GenBank/DDBJ databases">
        <title>Multicomponent nature underlies the extraordinary mechanical properties of spider dragline silk.</title>
        <authorList>
            <person name="Kono N."/>
            <person name="Nakamura H."/>
            <person name="Mori M."/>
            <person name="Yoshida Y."/>
            <person name="Ohtoshi R."/>
            <person name="Malay A.D."/>
            <person name="Moran D.A.P."/>
            <person name="Tomita M."/>
            <person name="Numata K."/>
            <person name="Arakawa K."/>
        </authorList>
    </citation>
    <scope>NUCLEOTIDE SEQUENCE</scope>
</reference>
<organism evidence="2 3">
    <name type="scientific">Nephila pilipes</name>
    <name type="common">Giant wood spider</name>
    <name type="synonym">Nephila maculata</name>
    <dbReference type="NCBI Taxonomy" id="299642"/>
    <lineage>
        <taxon>Eukaryota</taxon>
        <taxon>Metazoa</taxon>
        <taxon>Ecdysozoa</taxon>
        <taxon>Arthropoda</taxon>
        <taxon>Chelicerata</taxon>
        <taxon>Arachnida</taxon>
        <taxon>Araneae</taxon>
        <taxon>Araneomorphae</taxon>
        <taxon>Entelegynae</taxon>
        <taxon>Araneoidea</taxon>
        <taxon>Nephilidae</taxon>
        <taxon>Nephila</taxon>
    </lineage>
</organism>
<accession>A0A8X6QB45</accession>
<evidence type="ECO:0000313" key="2">
    <source>
        <dbReference type="EMBL" id="GFU15848.1"/>
    </source>
</evidence>
<proteinExistence type="predicted"/>
<comment type="caution">
    <text evidence="2">The sequence shown here is derived from an EMBL/GenBank/DDBJ whole genome shotgun (WGS) entry which is preliminary data.</text>
</comment>
<gene>
    <name evidence="2" type="ORF">NPIL_133361</name>
</gene>
<keyword evidence="3" id="KW-1185">Reference proteome</keyword>
<dbReference type="AlphaFoldDB" id="A0A8X6QB45"/>
<name>A0A8X6QB45_NEPPI</name>
<protein>
    <submittedName>
        <fullName evidence="2">Uncharacterized protein</fullName>
    </submittedName>
</protein>